<name>A0A7R9H5Z9_TIMPO</name>
<reference evidence="2" key="1">
    <citation type="submission" date="2020-11" db="EMBL/GenBank/DDBJ databases">
        <authorList>
            <person name="Tran Van P."/>
        </authorList>
    </citation>
    <scope>NUCLEOTIDE SEQUENCE</scope>
</reference>
<organism evidence="2">
    <name type="scientific">Timema poppense</name>
    <name type="common">Walking stick</name>
    <dbReference type="NCBI Taxonomy" id="170557"/>
    <lineage>
        <taxon>Eukaryota</taxon>
        <taxon>Metazoa</taxon>
        <taxon>Ecdysozoa</taxon>
        <taxon>Arthropoda</taxon>
        <taxon>Hexapoda</taxon>
        <taxon>Insecta</taxon>
        <taxon>Pterygota</taxon>
        <taxon>Neoptera</taxon>
        <taxon>Polyneoptera</taxon>
        <taxon>Phasmatodea</taxon>
        <taxon>Timematodea</taxon>
        <taxon>Timematoidea</taxon>
        <taxon>Timematidae</taxon>
        <taxon>Timema</taxon>
    </lineage>
</organism>
<evidence type="ECO:0000313" key="2">
    <source>
        <dbReference type="EMBL" id="CAD7410123.1"/>
    </source>
</evidence>
<dbReference type="EMBL" id="OD004530">
    <property type="protein sequence ID" value="CAD7410123.1"/>
    <property type="molecule type" value="Genomic_DNA"/>
</dbReference>
<protein>
    <submittedName>
        <fullName evidence="2">Uncharacterized protein</fullName>
    </submittedName>
</protein>
<accession>A0A7R9H5Z9</accession>
<gene>
    <name evidence="2" type="ORF">TPSB3V08_LOCUS7196</name>
</gene>
<dbReference type="AlphaFoldDB" id="A0A7R9H5Z9"/>
<feature type="region of interest" description="Disordered" evidence="1">
    <location>
        <begin position="1"/>
        <end position="28"/>
    </location>
</feature>
<proteinExistence type="predicted"/>
<sequence>MTPARGETGLLLELNKIPPKPNNRDNKSWGWGKQAAQCYSVLSVINIMCWLFTSRTCAYPSPQAACTPHYAPDISPYKRHHLPANLDC</sequence>
<evidence type="ECO:0000256" key="1">
    <source>
        <dbReference type="SAM" id="MobiDB-lite"/>
    </source>
</evidence>